<dbReference type="SUPFAM" id="SSF55874">
    <property type="entry name" value="ATPase domain of HSP90 chaperone/DNA topoisomerase II/histidine kinase"/>
    <property type="match status" value="1"/>
</dbReference>
<dbReference type="InterPro" id="IPR004358">
    <property type="entry name" value="Sig_transdc_His_kin-like_C"/>
</dbReference>
<dbReference type="SMART" id="SM00387">
    <property type="entry name" value="HATPase_c"/>
    <property type="match status" value="1"/>
</dbReference>
<dbReference type="SMART" id="SM00388">
    <property type="entry name" value="HisKA"/>
    <property type="match status" value="1"/>
</dbReference>
<evidence type="ECO:0000256" key="7">
    <source>
        <dbReference type="ARBA" id="ARBA00022741"/>
    </source>
</evidence>
<dbReference type="Pfam" id="PF00512">
    <property type="entry name" value="HisKA"/>
    <property type="match status" value="1"/>
</dbReference>
<dbReference type="InterPro" id="IPR003660">
    <property type="entry name" value="HAMP_dom"/>
</dbReference>
<comment type="caution">
    <text evidence="17">The sequence shown here is derived from an EMBL/GenBank/DDBJ whole genome shotgun (WGS) entry which is preliminary data.</text>
</comment>
<dbReference type="EMBL" id="AUZZ01008792">
    <property type="protein sequence ID" value="EQD36312.1"/>
    <property type="molecule type" value="Genomic_DNA"/>
</dbReference>
<dbReference type="Pfam" id="PF00672">
    <property type="entry name" value="HAMP"/>
    <property type="match status" value="1"/>
</dbReference>
<dbReference type="PROSITE" id="PS50109">
    <property type="entry name" value="HIS_KIN"/>
    <property type="match status" value="1"/>
</dbReference>
<dbReference type="InterPro" id="IPR036097">
    <property type="entry name" value="HisK_dim/P_sf"/>
</dbReference>
<dbReference type="GO" id="GO:0030295">
    <property type="term" value="F:protein kinase activator activity"/>
    <property type="evidence" value="ECO:0007669"/>
    <property type="project" value="TreeGrafter"/>
</dbReference>
<reference evidence="17" key="2">
    <citation type="journal article" date="2014" name="ISME J.">
        <title>Microbial stratification in low pH oxic and suboxic macroscopic growths along an acid mine drainage.</title>
        <authorList>
            <person name="Mendez-Garcia C."/>
            <person name="Mesa V."/>
            <person name="Sprenger R.R."/>
            <person name="Richter M."/>
            <person name="Diez M.S."/>
            <person name="Solano J."/>
            <person name="Bargiela R."/>
            <person name="Golyshina O.V."/>
            <person name="Manteca A."/>
            <person name="Ramos J.L."/>
            <person name="Gallego J.R."/>
            <person name="Llorente I."/>
            <person name="Martins Dos Santos V.A."/>
            <person name="Jensen O.N."/>
            <person name="Pelaez A.I."/>
            <person name="Sanchez J."/>
            <person name="Ferrer M."/>
        </authorList>
    </citation>
    <scope>NUCLEOTIDE SEQUENCE</scope>
</reference>
<evidence type="ECO:0000256" key="9">
    <source>
        <dbReference type="ARBA" id="ARBA00022840"/>
    </source>
</evidence>
<evidence type="ECO:0000256" key="4">
    <source>
        <dbReference type="ARBA" id="ARBA00022553"/>
    </source>
</evidence>
<keyword evidence="5" id="KW-0808">Transferase</keyword>
<dbReference type="PROSITE" id="PS50112">
    <property type="entry name" value="PAS"/>
    <property type="match status" value="1"/>
</dbReference>
<dbReference type="Pfam" id="PF02518">
    <property type="entry name" value="HATPase_c"/>
    <property type="match status" value="1"/>
</dbReference>
<dbReference type="AlphaFoldDB" id="T0YWH7"/>
<keyword evidence="8 17" id="KW-0418">Kinase</keyword>
<feature type="domain" description="PAS" evidence="15">
    <location>
        <begin position="208"/>
        <end position="264"/>
    </location>
</feature>
<feature type="transmembrane region" description="Helical" evidence="13">
    <location>
        <begin position="118"/>
        <end position="143"/>
    </location>
</feature>
<dbReference type="GO" id="GO:0016020">
    <property type="term" value="C:membrane"/>
    <property type="evidence" value="ECO:0007669"/>
    <property type="project" value="UniProtKB-SubCell"/>
</dbReference>
<evidence type="ECO:0000259" key="15">
    <source>
        <dbReference type="PROSITE" id="PS50112"/>
    </source>
</evidence>
<evidence type="ECO:0000259" key="14">
    <source>
        <dbReference type="PROSITE" id="PS50109"/>
    </source>
</evidence>
<dbReference type="SUPFAM" id="SSF47384">
    <property type="entry name" value="Homodimeric domain of signal transducing histidine kinase"/>
    <property type="match status" value="1"/>
</dbReference>
<evidence type="ECO:0000256" key="10">
    <source>
        <dbReference type="ARBA" id="ARBA00022989"/>
    </source>
</evidence>
<dbReference type="Gene3D" id="3.30.565.10">
    <property type="entry name" value="Histidine kinase-like ATPase, C-terminal domain"/>
    <property type="match status" value="1"/>
</dbReference>
<dbReference type="GO" id="GO:0000156">
    <property type="term" value="F:phosphorelay response regulator activity"/>
    <property type="evidence" value="ECO:0007669"/>
    <property type="project" value="TreeGrafter"/>
</dbReference>
<dbReference type="InterPro" id="IPR036890">
    <property type="entry name" value="HATPase_C_sf"/>
</dbReference>
<dbReference type="PANTHER" id="PTHR42878">
    <property type="entry name" value="TWO-COMPONENT HISTIDINE KINASE"/>
    <property type="match status" value="1"/>
</dbReference>
<dbReference type="GO" id="GO:0005524">
    <property type="term" value="F:ATP binding"/>
    <property type="evidence" value="ECO:0007669"/>
    <property type="project" value="UniProtKB-KW"/>
</dbReference>
<sequence length="528" mass="58837">MNFDPRVGATNLTVFSSGGRIIAFSSSTSVFLVPQDTNQLFWLAADSQRAYVGLTTQGHKRLYAQALVPFANPVPWGQPWILQAWFRLPRQENRLTLGVRNSYARYEKLRFFRAPLKLSFILTLTLVLLLSLLAAASGALYAARRLVAPIQSLIEGFRSVARGDLGVRLPLSSRDDWGFLSHSFNAMAQKLADAQAVAHQSQSQIERERFYLETVLSRLTSGVIVLDNELKVSLANDSAVETLKAERHELLGQFIAGFAAWHPELSEFVSACIEAHRSASGEFQREIAMSHGLNRRILLMRAASLTVGELHTKGTVIVFDDVTSHLQSQRDAAWGEVARRLAHEIKNPLTPIQLAAERIQRRYQPLLDVPHAEDLAGLTATIIQQVEAMKRMVNAFSEYARSPDIHITRFDLNQCIGDIAELYREQSPSIEIALELSEGQLWIEADQARILQILHNLLKNSVEALHSLSHGHICVTTRMIPDSEEVELSIEDNGAGFSPVILEHAFEPYVTSKRKGTGLGLAIVKKLN</sequence>
<dbReference type="InterPro" id="IPR000014">
    <property type="entry name" value="PAS"/>
</dbReference>
<dbReference type="SMART" id="SM00091">
    <property type="entry name" value="PAS"/>
    <property type="match status" value="1"/>
</dbReference>
<organism evidence="17">
    <name type="scientific">mine drainage metagenome</name>
    <dbReference type="NCBI Taxonomy" id="410659"/>
    <lineage>
        <taxon>unclassified sequences</taxon>
        <taxon>metagenomes</taxon>
        <taxon>ecological metagenomes</taxon>
    </lineage>
</organism>
<dbReference type="GO" id="GO:0007234">
    <property type="term" value="P:osmosensory signaling via phosphorelay pathway"/>
    <property type="evidence" value="ECO:0007669"/>
    <property type="project" value="TreeGrafter"/>
</dbReference>
<evidence type="ECO:0000256" key="1">
    <source>
        <dbReference type="ARBA" id="ARBA00000085"/>
    </source>
</evidence>
<keyword evidence="11" id="KW-0902">Two-component regulatory system</keyword>
<dbReference type="Gene3D" id="1.10.287.130">
    <property type="match status" value="1"/>
</dbReference>
<dbReference type="Gene3D" id="3.30.450.20">
    <property type="entry name" value="PAS domain"/>
    <property type="match status" value="1"/>
</dbReference>
<dbReference type="SUPFAM" id="SSF158472">
    <property type="entry name" value="HAMP domain-like"/>
    <property type="match status" value="1"/>
</dbReference>
<feature type="domain" description="HAMP" evidence="16">
    <location>
        <begin position="144"/>
        <end position="196"/>
    </location>
</feature>
<evidence type="ECO:0000256" key="5">
    <source>
        <dbReference type="ARBA" id="ARBA00022679"/>
    </source>
</evidence>
<dbReference type="SUPFAM" id="SSF55785">
    <property type="entry name" value="PYP-like sensor domain (PAS domain)"/>
    <property type="match status" value="1"/>
</dbReference>
<keyword evidence="7" id="KW-0547">Nucleotide-binding</keyword>
<dbReference type="CDD" id="cd00130">
    <property type="entry name" value="PAS"/>
    <property type="match status" value="1"/>
</dbReference>
<evidence type="ECO:0000313" key="17">
    <source>
        <dbReference type="EMBL" id="EQD36312.1"/>
    </source>
</evidence>
<protein>
    <recommendedName>
        <fullName evidence="3">histidine kinase</fullName>
        <ecNumber evidence="3">2.7.13.3</ecNumber>
    </recommendedName>
</protein>
<accession>T0YWH7</accession>
<name>T0YWH7_9ZZZZ</name>
<evidence type="ECO:0000256" key="6">
    <source>
        <dbReference type="ARBA" id="ARBA00022692"/>
    </source>
</evidence>
<keyword evidence="9" id="KW-0067">ATP-binding</keyword>
<evidence type="ECO:0000256" key="11">
    <source>
        <dbReference type="ARBA" id="ARBA00023012"/>
    </source>
</evidence>
<feature type="domain" description="Histidine kinase" evidence="14">
    <location>
        <begin position="340"/>
        <end position="528"/>
    </location>
</feature>
<comment type="catalytic activity">
    <reaction evidence="1">
        <text>ATP + protein L-histidine = ADP + protein N-phospho-L-histidine.</text>
        <dbReference type="EC" id="2.7.13.3"/>
    </reaction>
</comment>
<proteinExistence type="predicted"/>
<comment type="subcellular location">
    <subcellularLocation>
        <location evidence="2">Membrane</location>
        <topology evidence="2">Multi-pass membrane protein</topology>
    </subcellularLocation>
</comment>
<gene>
    <name evidence="17" type="ORF">B2A_12196</name>
</gene>
<evidence type="ECO:0000256" key="8">
    <source>
        <dbReference type="ARBA" id="ARBA00022777"/>
    </source>
</evidence>
<dbReference type="PRINTS" id="PR00344">
    <property type="entry name" value="BCTRLSENSOR"/>
</dbReference>
<evidence type="ECO:0000256" key="2">
    <source>
        <dbReference type="ARBA" id="ARBA00004141"/>
    </source>
</evidence>
<keyword evidence="12 13" id="KW-0472">Membrane</keyword>
<dbReference type="InterPro" id="IPR005467">
    <property type="entry name" value="His_kinase_dom"/>
</dbReference>
<dbReference type="EC" id="2.7.13.3" evidence="3"/>
<dbReference type="PANTHER" id="PTHR42878:SF7">
    <property type="entry name" value="SENSOR HISTIDINE KINASE GLRK"/>
    <property type="match status" value="1"/>
</dbReference>
<dbReference type="InterPro" id="IPR035965">
    <property type="entry name" value="PAS-like_dom_sf"/>
</dbReference>
<keyword evidence="4" id="KW-0597">Phosphoprotein</keyword>
<dbReference type="Gene3D" id="6.10.340.10">
    <property type="match status" value="1"/>
</dbReference>
<evidence type="ECO:0000256" key="3">
    <source>
        <dbReference type="ARBA" id="ARBA00012438"/>
    </source>
</evidence>
<dbReference type="CDD" id="cd06225">
    <property type="entry name" value="HAMP"/>
    <property type="match status" value="1"/>
</dbReference>
<evidence type="ECO:0000256" key="13">
    <source>
        <dbReference type="SAM" id="Phobius"/>
    </source>
</evidence>
<dbReference type="SMART" id="SM00304">
    <property type="entry name" value="HAMP"/>
    <property type="match status" value="1"/>
</dbReference>
<dbReference type="InterPro" id="IPR003661">
    <property type="entry name" value="HisK_dim/P_dom"/>
</dbReference>
<keyword evidence="10 13" id="KW-1133">Transmembrane helix</keyword>
<dbReference type="PROSITE" id="PS50885">
    <property type="entry name" value="HAMP"/>
    <property type="match status" value="1"/>
</dbReference>
<keyword evidence="6 13" id="KW-0812">Transmembrane</keyword>
<evidence type="ECO:0000259" key="16">
    <source>
        <dbReference type="PROSITE" id="PS50885"/>
    </source>
</evidence>
<dbReference type="InterPro" id="IPR003594">
    <property type="entry name" value="HATPase_dom"/>
</dbReference>
<reference evidence="17" key="1">
    <citation type="submission" date="2013-08" db="EMBL/GenBank/DDBJ databases">
        <authorList>
            <person name="Mendez C."/>
            <person name="Richter M."/>
            <person name="Ferrer M."/>
            <person name="Sanchez J."/>
        </authorList>
    </citation>
    <scope>NUCLEOTIDE SEQUENCE</scope>
</reference>
<evidence type="ECO:0000256" key="12">
    <source>
        <dbReference type="ARBA" id="ARBA00023136"/>
    </source>
</evidence>
<dbReference type="CDD" id="cd00082">
    <property type="entry name" value="HisKA"/>
    <property type="match status" value="1"/>
</dbReference>
<dbReference type="GO" id="GO:0000155">
    <property type="term" value="F:phosphorelay sensor kinase activity"/>
    <property type="evidence" value="ECO:0007669"/>
    <property type="project" value="InterPro"/>
</dbReference>
<dbReference type="InterPro" id="IPR050351">
    <property type="entry name" value="BphY/WalK/GraS-like"/>
</dbReference>